<dbReference type="AlphaFoldDB" id="A0A2K8U6W6"/>
<keyword evidence="1" id="KW-0560">Oxidoreductase</keyword>
<dbReference type="KEGG" id="tsy:THSYN_10230"/>
<organism evidence="3 4">
    <name type="scientific">Candidatus Thiodictyon syntrophicum</name>
    <dbReference type="NCBI Taxonomy" id="1166950"/>
    <lineage>
        <taxon>Bacteria</taxon>
        <taxon>Pseudomonadati</taxon>
        <taxon>Pseudomonadota</taxon>
        <taxon>Gammaproteobacteria</taxon>
        <taxon>Chromatiales</taxon>
        <taxon>Chromatiaceae</taxon>
        <taxon>Thiodictyon</taxon>
    </lineage>
</organism>
<keyword evidence="3" id="KW-0670">Pyruvate</keyword>
<name>A0A2K8U6W6_9GAMM</name>
<dbReference type="InterPro" id="IPR002869">
    <property type="entry name" value="Pyrv_flavodox_OxRed_cen"/>
</dbReference>
<feature type="domain" description="Pyruvate/ketoisovalerate oxidoreductase catalytic" evidence="2">
    <location>
        <begin position="13"/>
        <end position="98"/>
    </location>
</feature>
<dbReference type="EMBL" id="CP020370">
    <property type="protein sequence ID" value="AUB81294.1"/>
    <property type="molecule type" value="Genomic_DNA"/>
</dbReference>
<protein>
    <submittedName>
        <fullName evidence="3">Pyruvate ferredoxin oxidoreductase</fullName>
    </submittedName>
</protein>
<dbReference type="PANTHER" id="PTHR43854">
    <property type="entry name" value="INDOLEPYRUVATE OXIDOREDUCTASE SUBUNIT IORB"/>
    <property type="match status" value="1"/>
</dbReference>
<evidence type="ECO:0000259" key="2">
    <source>
        <dbReference type="Pfam" id="PF01558"/>
    </source>
</evidence>
<evidence type="ECO:0000256" key="1">
    <source>
        <dbReference type="ARBA" id="ARBA00023002"/>
    </source>
</evidence>
<evidence type="ECO:0000313" key="4">
    <source>
        <dbReference type="Proteomes" id="UP000232638"/>
    </source>
</evidence>
<dbReference type="GO" id="GO:0016903">
    <property type="term" value="F:oxidoreductase activity, acting on the aldehyde or oxo group of donors"/>
    <property type="evidence" value="ECO:0007669"/>
    <property type="project" value="InterPro"/>
</dbReference>
<proteinExistence type="predicted"/>
<accession>A0A2K8U6W6</accession>
<dbReference type="OrthoDB" id="9800445at2"/>
<dbReference type="Gene3D" id="3.40.920.10">
    <property type="entry name" value="Pyruvate-ferredoxin oxidoreductase, PFOR, domain III"/>
    <property type="match status" value="2"/>
</dbReference>
<reference evidence="3 4" key="1">
    <citation type="submission" date="2017-03" db="EMBL/GenBank/DDBJ databases">
        <title>Complete genome sequence of Candidatus 'Thiodictyon syntrophicum' sp. nov. strain Cad16T, a photolithoautotroph purple sulfur bacterium isolated from an alpine meromictic lake.</title>
        <authorList>
            <person name="Luedin S.M."/>
            <person name="Pothier J.F."/>
            <person name="Danza F."/>
            <person name="Storelli N."/>
            <person name="Wittwer M."/>
            <person name="Tonolla M."/>
        </authorList>
    </citation>
    <scope>NUCLEOTIDE SEQUENCE [LARGE SCALE GENOMIC DNA]</scope>
    <source>
        <strain evidence="3 4">Cad16T</strain>
    </source>
</reference>
<dbReference type="SUPFAM" id="SSF53323">
    <property type="entry name" value="Pyruvate-ferredoxin oxidoreductase, PFOR, domain III"/>
    <property type="match status" value="1"/>
</dbReference>
<gene>
    <name evidence="3" type="ORF">THSYN_10230</name>
</gene>
<dbReference type="InterPro" id="IPR052198">
    <property type="entry name" value="IorB_Oxidoreductase"/>
</dbReference>
<dbReference type="InterPro" id="IPR019752">
    <property type="entry name" value="Pyrv/ketoisovalerate_OxRed_cat"/>
</dbReference>
<dbReference type="RefSeq" id="WP_100919069.1">
    <property type="nucleotide sequence ID" value="NZ_CP020370.1"/>
</dbReference>
<dbReference type="PANTHER" id="PTHR43854:SF1">
    <property type="entry name" value="INDOLEPYRUVATE OXIDOREDUCTASE SUBUNIT IORB"/>
    <property type="match status" value="1"/>
</dbReference>
<evidence type="ECO:0000313" key="3">
    <source>
        <dbReference type="EMBL" id="AUB81294.1"/>
    </source>
</evidence>
<dbReference type="Proteomes" id="UP000232638">
    <property type="component" value="Chromosome"/>
</dbReference>
<keyword evidence="4" id="KW-1185">Reference proteome</keyword>
<dbReference type="Pfam" id="PF01558">
    <property type="entry name" value="POR"/>
    <property type="match status" value="1"/>
</dbReference>
<sequence length="165" mass="17235">MNSIYNVVIAGLGGQGVLKASDILADAAFRAGYDVKKSELHGMSQRGGSVSSDVRFGPQVWSPMVPTGEADVLVVLDETQVEVNRAVLAPNGVLIGPDRLDAAALKNKKSLNVTLLGALSAHLPIASEHWLAAIHANLAPKLHKLNEQSFALGRAAVAVREAAAV</sequence>